<evidence type="ECO:0000313" key="3">
    <source>
        <dbReference type="Proteomes" id="UP000031036"/>
    </source>
</evidence>
<protein>
    <submittedName>
        <fullName evidence="2">Uncharacterized protein</fullName>
    </submittedName>
</protein>
<feature type="compositionally biased region" description="Basic and acidic residues" evidence="1">
    <location>
        <begin position="34"/>
        <end position="57"/>
    </location>
</feature>
<feature type="compositionally biased region" description="Acidic residues" evidence="1">
    <location>
        <begin position="115"/>
        <end position="138"/>
    </location>
</feature>
<proteinExistence type="predicted"/>
<dbReference type="AlphaFoldDB" id="A0A0B2UQD7"/>
<reference evidence="2 3" key="1">
    <citation type="submission" date="2014-11" db="EMBL/GenBank/DDBJ databases">
        <title>Genetic blueprint of the zoonotic pathogen Toxocara canis.</title>
        <authorList>
            <person name="Zhu X.-Q."/>
            <person name="Korhonen P.K."/>
            <person name="Cai H."/>
            <person name="Young N.D."/>
            <person name="Nejsum P."/>
            <person name="von Samson-Himmelstjerna G."/>
            <person name="Boag P.R."/>
            <person name="Tan P."/>
            <person name="Li Q."/>
            <person name="Min J."/>
            <person name="Yang Y."/>
            <person name="Wang X."/>
            <person name="Fang X."/>
            <person name="Hall R.S."/>
            <person name="Hofmann A."/>
            <person name="Sternberg P.W."/>
            <person name="Jex A.R."/>
            <person name="Gasser R.B."/>
        </authorList>
    </citation>
    <scope>NUCLEOTIDE SEQUENCE [LARGE SCALE GENOMIC DNA]</scope>
    <source>
        <strain evidence="2">PN_DK_2014</strain>
    </source>
</reference>
<feature type="region of interest" description="Disordered" evidence="1">
    <location>
        <begin position="275"/>
        <end position="295"/>
    </location>
</feature>
<evidence type="ECO:0000313" key="2">
    <source>
        <dbReference type="EMBL" id="KHN73196.1"/>
    </source>
</evidence>
<feature type="compositionally biased region" description="Basic and acidic residues" evidence="1">
    <location>
        <begin position="236"/>
        <end position="250"/>
    </location>
</feature>
<feature type="compositionally biased region" description="Basic residues" evidence="1">
    <location>
        <begin position="403"/>
        <end position="416"/>
    </location>
</feature>
<feature type="compositionally biased region" description="Polar residues" evidence="1">
    <location>
        <begin position="370"/>
        <end position="393"/>
    </location>
</feature>
<feature type="region of interest" description="Disordered" evidence="1">
    <location>
        <begin position="212"/>
        <end position="250"/>
    </location>
</feature>
<feature type="region of interest" description="Disordered" evidence="1">
    <location>
        <begin position="364"/>
        <end position="488"/>
    </location>
</feature>
<accession>A0A0B2UQD7</accession>
<feature type="compositionally biased region" description="Basic and acidic residues" evidence="1">
    <location>
        <begin position="475"/>
        <end position="488"/>
    </location>
</feature>
<comment type="caution">
    <text evidence="2">The sequence shown here is derived from an EMBL/GenBank/DDBJ whole genome shotgun (WGS) entry which is preliminary data.</text>
</comment>
<dbReference type="Proteomes" id="UP000031036">
    <property type="component" value="Unassembled WGS sequence"/>
</dbReference>
<feature type="compositionally biased region" description="Basic and acidic residues" evidence="1">
    <location>
        <begin position="72"/>
        <end position="114"/>
    </location>
</feature>
<gene>
    <name evidence="2" type="ORF">Tcan_05464</name>
</gene>
<feature type="compositionally biased region" description="Basic and acidic residues" evidence="1">
    <location>
        <begin position="426"/>
        <end position="439"/>
    </location>
</feature>
<organism evidence="2 3">
    <name type="scientific">Toxocara canis</name>
    <name type="common">Canine roundworm</name>
    <dbReference type="NCBI Taxonomy" id="6265"/>
    <lineage>
        <taxon>Eukaryota</taxon>
        <taxon>Metazoa</taxon>
        <taxon>Ecdysozoa</taxon>
        <taxon>Nematoda</taxon>
        <taxon>Chromadorea</taxon>
        <taxon>Rhabditida</taxon>
        <taxon>Spirurina</taxon>
        <taxon>Ascaridomorpha</taxon>
        <taxon>Ascaridoidea</taxon>
        <taxon>Toxocaridae</taxon>
        <taxon>Toxocara</taxon>
    </lineage>
</organism>
<feature type="region of interest" description="Disordered" evidence="1">
    <location>
        <begin position="34"/>
        <end position="152"/>
    </location>
</feature>
<name>A0A0B2UQD7_TOXCA</name>
<evidence type="ECO:0000256" key="1">
    <source>
        <dbReference type="SAM" id="MobiDB-lite"/>
    </source>
</evidence>
<dbReference type="EMBL" id="JPKZ01003145">
    <property type="protein sequence ID" value="KHN73196.1"/>
    <property type="molecule type" value="Genomic_DNA"/>
</dbReference>
<keyword evidence="3" id="KW-1185">Reference proteome</keyword>
<sequence>MYTQLRTVFLVCAAFLAILTVYNSLMVHRNEETRSKHYERKQSNELMKGEMGEKDLENAADDDDEIITLSPTDHKQRSSADDPTKDTNKYEDFDEKKKQSNELMKGEMGEKDLENAADDDDEIITLSPTEDDTVDSEEISTSTKLSDTVSLKTKTKSMKSRFDDLEEYGEAKMVDASQDSFVAEKIDEKKSLFANDPDATVGDQSIQQLSIKMDDKPSDSNNRINDIDDAIESESDMERKKEDRMIEKDPPLSNTINERIVKNEQSSDIDIVHSKNIPPRSRFSSSHLKRSRNSKKKIKNNFRLKGENMIVDNSENIKDDRQLKSTTTDDPDTVSATVIVENNPMLVGTLESIEQIDRVRQAIEEDDSRQQSINTSKNDTLLQYSSEKSQSIAQHIRSDSNAKKYHMKVKRSRNTRSSKTMGQKVELVKKVESLDDKESTTTNRLMNRRSAGRSRQTNELLKKRQKISKLSSKIDGGDHDDWQTTKAT</sequence>
<feature type="compositionally biased region" description="Polar residues" evidence="1">
    <location>
        <begin position="139"/>
        <end position="152"/>
    </location>
</feature>